<reference evidence="3 4" key="1">
    <citation type="submission" date="2017-09" db="EMBL/GenBank/DDBJ databases">
        <title>WGS assembly of Aquilegia coerulea Goldsmith.</title>
        <authorList>
            <person name="Hodges S."/>
            <person name="Kramer E."/>
            <person name="Nordborg M."/>
            <person name="Tomkins J."/>
            <person name="Borevitz J."/>
            <person name="Derieg N."/>
            <person name="Yan J."/>
            <person name="Mihaltcheva S."/>
            <person name="Hayes R.D."/>
            <person name="Rokhsar D."/>
        </authorList>
    </citation>
    <scope>NUCLEOTIDE SEQUENCE [LARGE SCALE GENOMIC DNA]</scope>
    <source>
        <strain evidence="4">cv. Goldsmith</strain>
    </source>
</reference>
<dbReference type="EMBL" id="KZ305019">
    <property type="protein sequence ID" value="PIA63070.1"/>
    <property type="molecule type" value="Genomic_DNA"/>
</dbReference>
<dbReference type="Gene3D" id="1.20.1280.50">
    <property type="match status" value="1"/>
</dbReference>
<evidence type="ECO:0000313" key="4">
    <source>
        <dbReference type="Proteomes" id="UP000230069"/>
    </source>
</evidence>
<dbReference type="STRING" id="218851.A0A2G5F544"/>
<keyword evidence="4" id="KW-1185">Reference proteome</keyword>
<protein>
    <recommendedName>
        <fullName evidence="2">F-box domain-containing protein</fullName>
    </recommendedName>
</protein>
<dbReference type="Pfam" id="PF12937">
    <property type="entry name" value="F-box-like"/>
    <property type="match status" value="1"/>
</dbReference>
<evidence type="ECO:0000313" key="3">
    <source>
        <dbReference type="EMBL" id="PIA63070.1"/>
    </source>
</evidence>
<dbReference type="AlphaFoldDB" id="A0A2G5F544"/>
<evidence type="ECO:0000256" key="1">
    <source>
        <dbReference type="SAM" id="MobiDB-lite"/>
    </source>
</evidence>
<accession>A0A2G5F544</accession>
<name>A0A2G5F544_AQUCA</name>
<feature type="region of interest" description="Disordered" evidence="1">
    <location>
        <begin position="190"/>
        <end position="238"/>
    </location>
</feature>
<dbReference type="Proteomes" id="UP000230069">
    <property type="component" value="Unassembled WGS sequence"/>
</dbReference>
<feature type="compositionally biased region" description="Acidic residues" evidence="1">
    <location>
        <begin position="199"/>
        <end position="238"/>
    </location>
</feature>
<dbReference type="InterPro" id="IPR001810">
    <property type="entry name" value="F-box_dom"/>
</dbReference>
<gene>
    <name evidence="3" type="ORF">AQUCO_00200833v1</name>
</gene>
<dbReference type="OrthoDB" id="3219396at2759"/>
<proteinExistence type="predicted"/>
<evidence type="ECO:0000259" key="2">
    <source>
        <dbReference type="Pfam" id="PF12937"/>
    </source>
</evidence>
<dbReference type="InterPro" id="IPR036047">
    <property type="entry name" value="F-box-like_dom_sf"/>
</dbReference>
<sequence length="238" mass="26784">MEAAGVLNLPEEIWIKILEIGIENSSLGYKDLCSLSNSSKHFNKLSKDDTLWSLLLTLDFPKFQQNTNTPSSSSSQSLVQCSNSKKKLYFKLMRDMVRDTIVLYENGHGVLSRKIKRIRREMRVLDEQLNLSGDLLAMVQNRHLVCYEKLAYLEAAHKNSERDYLRLCTEFTSNGGNLCTFSSIGGETNGLEDHREAGCSEDIEDSSEDESEESAEDGSDEDVEGEPEEGPNDNNEDV</sequence>
<organism evidence="3 4">
    <name type="scientific">Aquilegia coerulea</name>
    <name type="common">Rocky mountain columbine</name>
    <dbReference type="NCBI Taxonomy" id="218851"/>
    <lineage>
        <taxon>Eukaryota</taxon>
        <taxon>Viridiplantae</taxon>
        <taxon>Streptophyta</taxon>
        <taxon>Embryophyta</taxon>
        <taxon>Tracheophyta</taxon>
        <taxon>Spermatophyta</taxon>
        <taxon>Magnoliopsida</taxon>
        <taxon>Ranunculales</taxon>
        <taxon>Ranunculaceae</taxon>
        <taxon>Thalictroideae</taxon>
        <taxon>Aquilegia</taxon>
    </lineage>
</organism>
<dbReference type="InParanoid" id="A0A2G5F544"/>
<dbReference type="SUPFAM" id="SSF81383">
    <property type="entry name" value="F-box domain"/>
    <property type="match status" value="1"/>
</dbReference>
<feature type="domain" description="F-box" evidence="2">
    <location>
        <begin position="7"/>
        <end position="53"/>
    </location>
</feature>